<dbReference type="RefSeq" id="WP_143946837.1">
    <property type="nucleotide sequence ID" value="NZ_BAABMB010000004.1"/>
</dbReference>
<evidence type="ECO:0000313" key="9">
    <source>
        <dbReference type="Proteomes" id="UP000318405"/>
    </source>
</evidence>
<dbReference type="SUPFAM" id="SSF56645">
    <property type="entry name" value="Acyl-CoA dehydrogenase NM domain-like"/>
    <property type="match status" value="1"/>
</dbReference>
<gene>
    <name evidence="8" type="ORF">FOZ76_03965</name>
</gene>
<feature type="domain" description="Acyl-CoA dehydrogenase/oxidase C-terminal" evidence="5">
    <location>
        <begin position="234"/>
        <end position="383"/>
    </location>
</feature>
<dbReference type="Gene3D" id="2.40.110.10">
    <property type="entry name" value="Butyryl-CoA Dehydrogenase, subunit A, domain 2"/>
    <property type="match status" value="1"/>
</dbReference>
<dbReference type="Pfam" id="PF00441">
    <property type="entry name" value="Acyl-CoA_dh_1"/>
    <property type="match status" value="1"/>
</dbReference>
<name>A0A556AZR8_9BURK</name>
<feature type="domain" description="Acyl-CoA dehydrogenase/oxidase N-terminal" evidence="7">
    <location>
        <begin position="12"/>
        <end position="123"/>
    </location>
</feature>
<dbReference type="Pfam" id="PF02770">
    <property type="entry name" value="Acyl-CoA_dh_M"/>
    <property type="match status" value="1"/>
</dbReference>
<dbReference type="OrthoDB" id="9770681at2"/>
<evidence type="ECO:0000259" key="5">
    <source>
        <dbReference type="Pfam" id="PF00441"/>
    </source>
</evidence>
<accession>A0A556AZR8</accession>
<keyword evidence="2" id="KW-0285">Flavoprotein</keyword>
<reference evidence="8 9" key="1">
    <citation type="submission" date="2019-07" db="EMBL/GenBank/DDBJ databases">
        <title>Qingshengfaniella alkalisoli gen. nov., sp. nov., isolated from saline soil.</title>
        <authorList>
            <person name="Xu L."/>
            <person name="Huang X.-X."/>
            <person name="Sun J.-Q."/>
        </authorList>
    </citation>
    <scope>NUCLEOTIDE SEQUENCE [LARGE SCALE GENOMIC DNA]</scope>
    <source>
        <strain evidence="8 9">DSM 27279</strain>
    </source>
</reference>
<dbReference type="GO" id="GO:0003995">
    <property type="term" value="F:acyl-CoA dehydrogenase activity"/>
    <property type="evidence" value="ECO:0007669"/>
    <property type="project" value="InterPro"/>
</dbReference>
<comment type="caution">
    <text evidence="8">The sequence shown here is derived from an EMBL/GenBank/DDBJ whole genome shotgun (WGS) entry which is preliminary data.</text>
</comment>
<organism evidence="8 9">
    <name type="scientific">Verticiella sediminum</name>
    <dbReference type="NCBI Taxonomy" id="1247510"/>
    <lineage>
        <taxon>Bacteria</taxon>
        <taxon>Pseudomonadati</taxon>
        <taxon>Pseudomonadota</taxon>
        <taxon>Betaproteobacteria</taxon>
        <taxon>Burkholderiales</taxon>
        <taxon>Alcaligenaceae</taxon>
        <taxon>Verticiella</taxon>
    </lineage>
</organism>
<dbReference type="GO" id="GO:0050660">
    <property type="term" value="F:flavin adenine dinucleotide binding"/>
    <property type="evidence" value="ECO:0007669"/>
    <property type="project" value="InterPro"/>
</dbReference>
<dbReference type="Pfam" id="PF02771">
    <property type="entry name" value="Acyl-CoA_dh_N"/>
    <property type="match status" value="1"/>
</dbReference>
<dbReference type="AlphaFoldDB" id="A0A556AZR8"/>
<evidence type="ECO:0000256" key="1">
    <source>
        <dbReference type="ARBA" id="ARBA00001974"/>
    </source>
</evidence>
<evidence type="ECO:0000259" key="6">
    <source>
        <dbReference type="Pfam" id="PF02770"/>
    </source>
</evidence>
<evidence type="ECO:0000313" key="8">
    <source>
        <dbReference type="EMBL" id="TSH97955.1"/>
    </source>
</evidence>
<dbReference type="InterPro" id="IPR006089">
    <property type="entry name" value="Acyl-CoA_DH_CS"/>
</dbReference>
<keyword evidence="3" id="KW-0274">FAD</keyword>
<evidence type="ECO:0000256" key="2">
    <source>
        <dbReference type="ARBA" id="ARBA00022630"/>
    </source>
</evidence>
<evidence type="ECO:0000256" key="4">
    <source>
        <dbReference type="ARBA" id="ARBA00023002"/>
    </source>
</evidence>
<keyword evidence="4" id="KW-0560">Oxidoreductase</keyword>
<dbReference type="InterPro" id="IPR046373">
    <property type="entry name" value="Acyl-CoA_Oxase/DH_mid-dom_sf"/>
</dbReference>
<dbReference type="InterPro" id="IPR006091">
    <property type="entry name" value="Acyl-CoA_Oxase/DH_mid-dom"/>
</dbReference>
<sequence>MQAITAHVIPPREEALRAEIRAFLQAQLQGMPAERRARSWMGFDAGFSRALAERGWVGLTLPTEYGGAGLGHFARFVLVEELLCAGAPVSAHWIADRQSAPLLLNYGTEAQRRFYIPRICRAEAFFCIGMSEPGSGSDLASVRTRAVPSEGGWRLNGSKIWTTNAHRSHYMIALVRTSGNPDDRHQGLSQFVIDLKTPGVSVRPITDLAGDAHFSEVFFSDVFLPDDALIGSEGDGWKQVNAELAFERSGPERLYSSMVLIEGWLALLRTRAAAGAGLRGQDTELLGRMLGQLAVLRSLSVGVTARLAEGESPLLEAALVKELGTTFEQWVPRAVADALAAQPELPVPAELARTVAYLMQVAPTFSLRGGTREILRGMIARGLGLR</sequence>
<dbReference type="PANTHER" id="PTHR43292:SF4">
    <property type="entry name" value="ACYL-COA DEHYDROGENASE FADE34"/>
    <property type="match status" value="1"/>
</dbReference>
<dbReference type="InterPro" id="IPR013786">
    <property type="entry name" value="AcylCoA_DH/ox_N"/>
</dbReference>
<dbReference type="InterPro" id="IPR009075">
    <property type="entry name" value="AcylCo_DH/oxidase_C"/>
</dbReference>
<dbReference type="InterPro" id="IPR052161">
    <property type="entry name" value="Mycobact_Acyl-CoA_DH"/>
</dbReference>
<dbReference type="Gene3D" id="1.20.140.10">
    <property type="entry name" value="Butyryl-CoA Dehydrogenase, subunit A, domain 3"/>
    <property type="match status" value="1"/>
</dbReference>
<dbReference type="EMBL" id="VLTJ01000007">
    <property type="protein sequence ID" value="TSH97955.1"/>
    <property type="molecule type" value="Genomic_DNA"/>
</dbReference>
<dbReference type="Gene3D" id="1.10.540.10">
    <property type="entry name" value="Acyl-CoA dehydrogenase/oxidase, N-terminal domain"/>
    <property type="match status" value="1"/>
</dbReference>
<dbReference type="PANTHER" id="PTHR43292">
    <property type="entry name" value="ACYL-COA DEHYDROGENASE"/>
    <property type="match status" value="1"/>
</dbReference>
<dbReference type="InterPro" id="IPR009100">
    <property type="entry name" value="AcylCoA_DH/oxidase_NM_dom_sf"/>
</dbReference>
<dbReference type="Proteomes" id="UP000318405">
    <property type="component" value="Unassembled WGS sequence"/>
</dbReference>
<dbReference type="GO" id="GO:0005886">
    <property type="term" value="C:plasma membrane"/>
    <property type="evidence" value="ECO:0007669"/>
    <property type="project" value="TreeGrafter"/>
</dbReference>
<dbReference type="PROSITE" id="PS00072">
    <property type="entry name" value="ACYL_COA_DH_1"/>
    <property type="match status" value="1"/>
</dbReference>
<comment type="cofactor">
    <cofactor evidence="1">
        <name>FAD</name>
        <dbReference type="ChEBI" id="CHEBI:57692"/>
    </cofactor>
</comment>
<evidence type="ECO:0000256" key="3">
    <source>
        <dbReference type="ARBA" id="ARBA00022827"/>
    </source>
</evidence>
<proteinExistence type="predicted"/>
<keyword evidence="9" id="KW-1185">Reference proteome</keyword>
<feature type="domain" description="Acyl-CoA oxidase/dehydrogenase middle" evidence="6">
    <location>
        <begin position="127"/>
        <end position="222"/>
    </location>
</feature>
<dbReference type="InterPro" id="IPR037069">
    <property type="entry name" value="AcylCoA_DH/ox_N_sf"/>
</dbReference>
<dbReference type="FunFam" id="2.40.110.10:FF:000011">
    <property type="entry name" value="Acyl-CoA dehydrogenase FadE34"/>
    <property type="match status" value="1"/>
</dbReference>
<protein>
    <submittedName>
        <fullName evidence="8">Acyl-CoA dehydrogenase</fullName>
    </submittedName>
</protein>
<evidence type="ECO:0000259" key="7">
    <source>
        <dbReference type="Pfam" id="PF02771"/>
    </source>
</evidence>